<dbReference type="PANTHER" id="PTHR11785">
    <property type="entry name" value="AMINO ACID TRANSPORTER"/>
    <property type="match status" value="1"/>
</dbReference>
<feature type="transmembrane region" description="Helical" evidence="6">
    <location>
        <begin position="487"/>
        <end position="509"/>
    </location>
</feature>
<comment type="caution">
    <text evidence="7">The sequence shown here is derived from an EMBL/GenBank/DDBJ whole genome shotgun (WGS) entry which is preliminary data.</text>
</comment>
<evidence type="ECO:0000313" key="8">
    <source>
        <dbReference type="Proteomes" id="UP000707451"/>
    </source>
</evidence>
<feature type="transmembrane region" description="Helical" evidence="6">
    <location>
        <begin position="323"/>
        <end position="346"/>
    </location>
</feature>
<protein>
    <recommendedName>
        <fullName evidence="9">Amino acid transporter</fullName>
    </recommendedName>
</protein>
<keyword evidence="4 6" id="KW-0472">Membrane</keyword>
<comment type="subcellular location">
    <subcellularLocation>
        <location evidence="1">Membrane</location>
        <topology evidence="1">Multi-pass membrane protein</topology>
    </subcellularLocation>
</comment>
<dbReference type="InterPro" id="IPR002293">
    <property type="entry name" value="AA/rel_permease1"/>
</dbReference>
<keyword evidence="3 6" id="KW-1133">Transmembrane helix</keyword>
<feature type="transmembrane region" description="Helical" evidence="6">
    <location>
        <begin position="240"/>
        <end position="257"/>
    </location>
</feature>
<evidence type="ECO:0000256" key="1">
    <source>
        <dbReference type="ARBA" id="ARBA00004141"/>
    </source>
</evidence>
<keyword evidence="8" id="KW-1185">Reference proteome</keyword>
<evidence type="ECO:0000256" key="6">
    <source>
        <dbReference type="SAM" id="Phobius"/>
    </source>
</evidence>
<feature type="transmembrane region" description="Helical" evidence="6">
    <location>
        <begin position="201"/>
        <end position="220"/>
    </location>
</feature>
<feature type="transmembrane region" description="Helical" evidence="6">
    <location>
        <begin position="376"/>
        <end position="396"/>
    </location>
</feature>
<dbReference type="InterPro" id="IPR050598">
    <property type="entry name" value="AminoAcid_Transporter"/>
</dbReference>
<feature type="transmembrane region" description="Helical" evidence="6">
    <location>
        <begin position="434"/>
        <end position="459"/>
    </location>
</feature>
<dbReference type="Proteomes" id="UP000707451">
    <property type="component" value="Unassembled WGS sequence"/>
</dbReference>
<feature type="region of interest" description="Disordered" evidence="5">
    <location>
        <begin position="871"/>
        <end position="977"/>
    </location>
</feature>
<reference evidence="7" key="1">
    <citation type="submission" date="2021-06" db="EMBL/GenBank/DDBJ databases">
        <title>Genome Sequence of Mortierella hyaline Strain SCG-10, a Cold-Adapted, Nitrate-Reducing Fungus Isolated from Soil in Minnesota, USA.</title>
        <authorList>
            <person name="Aldossari N."/>
        </authorList>
    </citation>
    <scope>NUCLEOTIDE SEQUENCE</scope>
    <source>
        <strain evidence="7">SCG-10</strain>
    </source>
</reference>
<dbReference type="AlphaFoldDB" id="A0A9P7XJW5"/>
<evidence type="ECO:0000256" key="4">
    <source>
        <dbReference type="ARBA" id="ARBA00023136"/>
    </source>
</evidence>
<dbReference type="OrthoDB" id="10062876at2759"/>
<accession>A0A9P7XJW5</accession>
<dbReference type="GO" id="GO:0015179">
    <property type="term" value="F:L-amino acid transmembrane transporter activity"/>
    <property type="evidence" value="ECO:0007669"/>
    <property type="project" value="TreeGrafter"/>
</dbReference>
<feature type="transmembrane region" description="Helical" evidence="6">
    <location>
        <begin position="37"/>
        <end position="58"/>
    </location>
</feature>
<gene>
    <name evidence="7" type="ORF">KI688_005321</name>
</gene>
<feature type="compositionally biased region" description="Basic residues" evidence="5">
    <location>
        <begin position="637"/>
        <end position="646"/>
    </location>
</feature>
<keyword evidence="2 6" id="KW-0812">Transmembrane</keyword>
<evidence type="ECO:0000256" key="5">
    <source>
        <dbReference type="SAM" id="MobiDB-lite"/>
    </source>
</evidence>
<dbReference type="PANTHER" id="PTHR11785:SF512">
    <property type="entry name" value="SOBREMESA, ISOFORM B"/>
    <property type="match status" value="1"/>
</dbReference>
<feature type="region of interest" description="Disordered" evidence="5">
    <location>
        <begin position="524"/>
        <end position="545"/>
    </location>
</feature>
<feature type="region of interest" description="Disordered" evidence="5">
    <location>
        <begin position="610"/>
        <end position="776"/>
    </location>
</feature>
<dbReference type="Gene3D" id="1.20.1740.10">
    <property type="entry name" value="Amino acid/polyamine transporter I"/>
    <property type="match status" value="1"/>
</dbReference>
<evidence type="ECO:0000256" key="2">
    <source>
        <dbReference type="ARBA" id="ARBA00022692"/>
    </source>
</evidence>
<feature type="transmembrane region" description="Helical" evidence="6">
    <location>
        <begin position="169"/>
        <end position="189"/>
    </location>
</feature>
<proteinExistence type="predicted"/>
<evidence type="ECO:0000313" key="7">
    <source>
        <dbReference type="EMBL" id="KAG9062406.1"/>
    </source>
</evidence>
<feature type="compositionally biased region" description="Low complexity" evidence="5">
    <location>
        <begin position="734"/>
        <end position="759"/>
    </location>
</feature>
<name>A0A9P7XJW5_9FUNG</name>
<sequence length="977" mass="104943">MGLISAILMIVGTLIGTGIFASPGPLFDSVHCTQTSFIIWAFAGIVCAIGAFAYAELGTMFPASGGDFQYLRRAYGKKVAWVFGWSFITILNPIGTAGIAGVLGRMLWTGVNGTAAVWAAGAGAGPLEAGAGTSPNPAFDTGYAPFPKAPLPLNHGPPPQQHHADTMPWVVRGFSIGAIILMGLINILFKEGGKYASNLLAVFKIGGMCMLIVIGSMQAVKNHAQSEALQIPIRESSQNVLDYVSALCFAFFAYNGFNNINLGLGELRDPERNLKRAVFIAMPFVTVLFLLANFAFFSILSSYDLRHVHSLSLHAGHTVLGHPGGFLMAGTVVASALGSINANLWAGSRLLVIMAKDNTIIPFPVARVWSRTGTQAIAILILVGQASFHSLINLDFKTFSKIFSAVGWTWYGLSVAGLLYLRKKRPNYPRPVKVFWPLAAFFVVIAAVLVVGSLTLAFMSSAIQKTGDDEDDGGASSEADGSDGGKYVPIIMFGVVILFMLGVIPAFYLTKRYNHGLNKTAFSSSIPSTVDKSDSEDFGETEDHLDDKRFRSAGVRAGEMVQINPTGPFHQTAIIIDLDHTHHPHYLHPNNNSIDPTSLTTGGVFGAFGPETLADGRPARRHSAASSVTLVGESSKKRSNKHRRPKSKEGSKPAHHHRNREHGRQDGEPSRSQSPDPVVLAHRSENRNGQDEYDEEEEVARVQALRGSKGGREVVGSDGVIRHMSLDHVELGIRTPSGTSSSSRATSSNSSTRSSNNNSDCDEEDESDIDSTRPTTHNRLTKLLFSPFDPTNSSSLSSPSTPYTGGFCMSPTMLTPFGSGSQTASNSPLMASSSPTFATAGGRTFLTSGFYTRSGSHSSETTLGLEGDYHQHEQEQGAADGDVKGKGVRTRQSSACERVEEVAEEEEEGKVLEENRTNNNTTTTTHHGSYLTDFNNNDNNGRQGEDDDGRVHPLTHLPNASTNNNNDSTPPAPWSLP</sequence>
<dbReference type="GO" id="GO:0016020">
    <property type="term" value="C:membrane"/>
    <property type="evidence" value="ECO:0007669"/>
    <property type="project" value="UniProtKB-SubCell"/>
</dbReference>
<organism evidence="7 8">
    <name type="scientific">Linnemannia hyalina</name>
    <dbReference type="NCBI Taxonomy" id="64524"/>
    <lineage>
        <taxon>Eukaryota</taxon>
        <taxon>Fungi</taxon>
        <taxon>Fungi incertae sedis</taxon>
        <taxon>Mucoromycota</taxon>
        <taxon>Mortierellomycotina</taxon>
        <taxon>Mortierellomycetes</taxon>
        <taxon>Mortierellales</taxon>
        <taxon>Mortierellaceae</taxon>
        <taxon>Linnemannia</taxon>
    </lineage>
</organism>
<dbReference type="Pfam" id="PF13520">
    <property type="entry name" value="AA_permease_2"/>
    <property type="match status" value="1"/>
</dbReference>
<feature type="compositionally biased region" description="Basic and acidic residues" evidence="5">
    <location>
        <begin position="720"/>
        <end position="731"/>
    </location>
</feature>
<feature type="transmembrane region" description="Helical" evidence="6">
    <location>
        <begin position="278"/>
        <end position="303"/>
    </location>
</feature>
<feature type="compositionally biased region" description="Basic and acidic residues" evidence="5">
    <location>
        <begin position="531"/>
        <end position="545"/>
    </location>
</feature>
<feature type="compositionally biased region" description="Acidic residues" evidence="5">
    <location>
        <begin position="760"/>
        <end position="769"/>
    </location>
</feature>
<feature type="transmembrane region" description="Helical" evidence="6">
    <location>
        <begin position="79"/>
        <end position="103"/>
    </location>
</feature>
<feature type="compositionally biased region" description="Basic and acidic residues" evidence="5">
    <location>
        <begin position="871"/>
        <end position="885"/>
    </location>
</feature>
<feature type="compositionally biased region" description="Polar residues" evidence="5">
    <location>
        <begin position="958"/>
        <end position="969"/>
    </location>
</feature>
<evidence type="ECO:0000256" key="3">
    <source>
        <dbReference type="ARBA" id="ARBA00022989"/>
    </source>
</evidence>
<dbReference type="EMBL" id="JAHRHY010000019">
    <property type="protein sequence ID" value="KAG9062406.1"/>
    <property type="molecule type" value="Genomic_DNA"/>
</dbReference>
<feature type="compositionally biased region" description="Polar residues" evidence="5">
    <location>
        <begin position="932"/>
        <end position="942"/>
    </location>
</feature>
<evidence type="ECO:0008006" key="9">
    <source>
        <dbReference type="Google" id="ProtNLM"/>
    </source>
</evidence>
<feature type="transmembrane region" description="Helical" evidence="6">
    <location>
        <begin position="402"/>
        <end position="422"/>
    </location>
</feature>